<keyword evidence="1" id="KW-0479">Metal-binding</keyword>
<evidence type="ECO:0000256" key="1">
    <source>
        <dbReference type="ARBA" id="ARBA00022723"/>
    </source>
</evidence>
<gene>
    <name evidence="4" type="ORF">QB898_11540</name>
</gene>
<dbReference type="Proteomes" id="UP001237156">
    <property type="component" value="Unassembled WGS sequence"/>
</dbReference>
<dbReference type="AlphaFoldDB" id="A0AAW6RNX7"/>
<dbReference type="NCBIfam" id="TIGR01490">
    <property type="entry name" value="HAD-SF-IB-hyp1"/>
    <property type="match status" value="1"/>
</dbReference>
<keyword evidence="5" id="KW-1185">Reference proteome</keyword>
<dbReference type="Gene3D" id="1.20.1440.100">
    <property type="entry name" value="SG protein - dephosphorylation function"/>
    <property type="match status" value="1"/>
</dbReference>
<dbReference type="InterPro" id="IPR006385">
    <property type="entry name" value="HAD_hydro_SerB1"/>
</dbReference>
<dbReference type="InterPro" id="IPR050582">
    <property type="entry name" value="HAD-like_SerB"/>
</dbReference>
<evidence type="ECO:0000313" key="5">
    <source>
        <dbReference type="Proteomes" id="UP001237156"/>
    </source>
</evidence>
<dbReference type="PANTHER" id="PTHR43344:SF13">
    <property type="entry name" value="PHOSPHATASE RV3661-RELATED"/>
    <property type="match status" value="1"/>
</dbReference>
<dbReference type="RefSeq" id="WP_050716239.1">
    <property type="nucleotide sequence ID" value="NZ_JARVII010000031.1"/>
</dbReference>
<dbReference type="EMBL" id="JARVII010000031">
    <property type="protein sequence ID" value="MDG9700331.1"/>
    <property type="molecule type" value="Genomic_DNA"/>
</dbReference>
<name>A0AAW6RNX7_9BURK</name>
<organism evidence="4 5">
    <name type="scientific">Ottowia cancrivicina</name>
    <dbReference type="NCBI Taxonomy" id="3040346"/>
    <lineage>
        <taxon>Bacteria</taxon>
        <taxon>Pseudomonadati</taxon>
        <taxon>Pseudomonadota</taxon>
        <taxon>Betaproteobacteria</taxon>
        <taxon>Burkholderiales</taxon>
        <taxon>Comamonadaceae</taxon>
        <taxon>Ottowia</taxon>
    </lineage>
</organism>
<evidence type="ECO:0000256" key="2">
    <source>
        <dbReference type="ARBA" id="ARBA00022801"/>
    </source>
</evidence>
<evidence type="ECO:0000256" key="3">
    <source>
        <dbReference type="ARBA" id="ARBA00022842"/>
    </source>
</evidence>
<dbReference type="InterPro" id="IPR023214">
    <property type="entry name" value="HAD_sf"/>
</dbReference>
<dbReference type="PANTHER" id="PTHR43344">
    <property type="entry name" value="PHOSPHOSERINE PHOSPHATASE"/>
    <property type="match status" value="1"/>
</dbReference>
<dbReference type="GO" id="GO:0016787">
    <property type="term" value="F:hydrolase activity"/>
    <property type="evidence" value="ECO:0007669"/>
    <property type="project" value="UniProtKB-KW"/>
</dbReference>
<keyword evidence="3" id="KW-0460">Magnesium</keyword>
<dbReference type="EC" id="3.1.3.-" evidence="4"/>
<protein>
    <submittedName>
        <fullName evidence="4">HAD-IB family hydrolase</fullName>
        <ecNumber evidence="4">3.1.3.-</ecNumber>
    </submittedName>
</protein>
<keyword evidence="2 4" id="KW-0378">Hydrolase</keyword>
<proteinExistence type="predicted"/>
<dbReference type="InterPro" id="IPR036412">
    <property type="entry name" value="HAD-like_sf"/>
</dbReference>
<comment type="caution">
    <text evidence="4">The sequence shown here is derived from an EMBL/GenBank/DDBJ whole genome shotgun (WGS) entry which is preliminary data.</text>
</comment>
<reference evidence="4 5" key="1">
    <citation type="submission" date="2023-04" db="EMBL/GenBank/DDBJ databases">
        <title>Ottowia paracancer sp. nov., isolated from human stomach.</title>
        <authorList>
            <person name="Song Y."/>
        </authorList>
    </citation>
    <scope>NUCLEOTIDE SEQUENCE [LARGE SCALE GENOMIC DNA]</scope>
    <source>
        <strain evidence="4 5">10c7w1</strain>
    </source>
</reference>
<dbReference type="NCBIfam" id="TIGR01488">
    <property type="entry name" value="HAD-SF-IB"/>
    <property type="match status" value="1"/>
</dbReference>
<dbReference type="GO" id="GO:0046872">
    <property type="term" value="F:metal ion binding"/>
    <property type="evidence" value="ECO:0007669"/>
    <property type="project" value="UniProtKB-KW"/>
</dbReference>
<dbReference type="Gene3D" id="3.40.50.1000">
    <property type="entry name" value="HAD superfamily/HAD-like"/>
    <property type="match status" value="1"/>
</dbReference>
<evidence type="ECO:0000313" key="4">
    <source>
        <dbReference type="EMBL" id="MDG9700331.1"/>
    </source>
</evidence>
<accession>A0AAW6RNX7</accession>
<dbReference type="SUPFAM" id="SSF56784">
    <property type="entry name" value="HAD-like"/>
    <property type="match status" value="1"/>
</dbReference>
<sequence length="224" mass="24790">MKLALFDLDYTLLPLDSDHAWGEFTTRIGWTEGEAFRQKNEAFYAQYKAGTLDIHEYVRFSTAAVRRQGPEAAARAHAQFMREVIAPAIRPQALALIEQHRRAGEAVAIVTATNEFITRPIAHALGVDELIAINLERGPGGWFTGEIAGTPSFREGKITRVGQWLAARGLGWADADATFYSDSINDLPLLEKVQRPVAANPDARLRPIALERGWPVLELFGAQP</sequence>
<dbReference type="CDD" id="cd02612">
    <property type="entry name" value="HAD_PGPPase"/>
    <property type="match status" value="1"/>
</dbReference>
<dbReference type="Pfam" id="PF12710">
    <property type="entry name" value="HAD"/>
    <property type="match status" value="1"/>
</dbReference>